<feature type="region of interest" description="Disordered" evidence="1">
    <location>
        <begin position="1"/>
        <end position="28"/>
    </location>
</feature>
<accession>A0AAN8UX33</accession>
<evidence type="ECO:0000259" key="2">
    <source>
        <dbReference type="Pfam" id="PF23568"/>
    </source>
</evidence>
<evidence type="ECO:0000313" key="5">
    <source>
        <dbReference type="EMBL" id="KAK6917052.1"/>
    </source>
</evidence>
<evidence type="ECO:0000313" key="6">
    <source>
        <dbReference type="Proteomes" id="UP001370490"/>
    </source>
</evidence>
<dbReference type="Gene3D" id="1.25.10.10">
    <property type="entry name" value="Leucine-rich Repeat Variant"/>
    <property type="match status" value="1"/>
</dbReference>
<feature type="domain" description="Putative E3 ubiquitin-protein ligase LIN N-terminal" evidence="2">
    <location>
        <begin position="91"/>
        <end position="320"/>
    </location>
</feature>
<dbReference type="InterPro" id="IPR056514">
    <property type="entry name" value="ARM_LIN_2nd"/>
</dbReference>
<feature type="compositionally biased region" description="Basic and acidic residues" evidence="1">
    <location>
        <begin position="71"/>
        <end position="83"/>
    </location>
</feature>
<organism evidence="5 6">
    <name type="scientific">Dillenia turbinata</name>
    <dbReference type="NCBI Taxonomy" id="194707"/>
    <lineage>
        <taxon>Eukaryota</taxon>
        <taxon>Viridiplantae</taxon>
        <taxon>Streptophyta</taxon>
        <taxon>Embryophyta</taxon>
        <taxon>Tracheophyta</taxon>
        <taxon>Spermatophyta</taxon>
        <taxon>Magnoliopsida</taxon>
        <taxon>eudicotyledons</taxon>
        <taxon>Gunneridae</taxon>
        <taxon>Pentapetalae</taxon>
        <taxon>Dilleniales</taxon>
        <taxon>Dilleniaceae</taxon>
        <taxon>Dillenia</taxon>
    </lineage>
</organism>
<dbReference type="EMBL" id="JBAMMX010000023">
    <property type="protein sequence ID" value="KAK6917052.1"/>
    <property type="molecule type" value="Genomic_DNA"/>
</dbReference>
<dbReference type="PANTHER" id="PTHR35549:SF3">
    <property type="entry name" value="E3 UBIQUITIN-PROTEIN LIGASE LIN"/>
    <property type="match status" value="1"/>
</dbReference>
<feature type="domain" description="Putative E3 ubiquitin-protein ligase LIN ARM repeats" evidence="4">
    <location>
        <begin position="458"/>
        <end position="618"/>
    </location>
</feature>
<dbReference type="PANTHER" id="PTHR35549">
    <property type="entry name" value="OS04G0584500 PROTEIN"/>
    <property type="match status" value="1"/>
</dbReference>
<dbReference type="Proteomes" id="UP001370490">
    <property type="component" value="Unassembled WGS sequence"/>
</dbReference>
<dbReference type="InterPro" id="IPR011989">
    <property type="entry name" value="ARM-like"/>
</dbReference>
<evidence type="ECO:0000259" key="3">
    <source>
        <dbReference type="Pfam" id="PF23628"/>
    </source>
</evidence>
<dbReference type="AlphaFoldDB" id="A0AAN8UX33"/>
<dbReference type="Pfam" id="PF23568">
    <property type="entry name" value="ARM_LIN"/>
    <property type="match status" value="1"/>
</dbReference>
<evidence type="ECO:0000256" key="1">
    <source>
        <dbReference type="SAM" id="MobiDB-lite"/>
    </source>
</evidence>
<evidence type="ECO:0000259" key="4">
    <source>
        <dbReference type="Pfam" id="PF23654"/>
    </source>
</evidence>
<feature type="compositionally biased region" description="Polar residues" evidence="1">
    <location>
        <begin position="60"/>
        <end position="70"/>
    </location>
</feature>
<feature type="domain" description="Putative E3 ubiquitin-protein ligase LIN ARM-like" evidence="3">
    <location>
        <begin position="619"/>
        <end position="988"/>
    </location>
</feature>
<dbReference type="InterPro" id="IPR016024">
    <property type="entry name" value="ARM-type_fold"/>
</dbReference>
<name>A0AAN8UX33_9MAGN</name>
<dbReference type="Pfam" id="PF23628">
    <property type="entry name" value="ARM_LIN_C"/>
    <property type="match status" value="1"/>
</dbReference>
<protein>
    <recommendedName>
        <fullName evidence="7">E3 ubiquitin-protein ligase LIN</fullName>
    </recommendedName>
</protein>
<sequence>MSSLQDLLAEDGFERRKTRKQGKSKDRVAPEESVILPIYICHDRRSLDFSRQRTHKSIAPNGSTGVSSKRANSDLERPNSMRRDKPAIDEVAIRAVISILGSYIGRYSKDENFRRTIREKCSSCLQRRNKDSDSNGIFANLELGIESIETLIQNQGSPKQESKMKSLRNSIRLLSIVSSLNSQSSRTGTTCGTRNSHLSACAQLYLAIIYKLEKNDRISARHLLQVFCDSPFLARNHLLPDLWEHFFLPHLLHLKIWYTRELELLSEQQFGKKEKKMKALNKVYNDQMDLGTTQFALYYKEWLKVGGVQAPPIPSVPLPSNPSYTYHRRRSSDSYSSHSSINRNLYQAVFGPNEINRQSMDASISLWNLEEEENENTDEEIVVKLCGYVHNGKAAHRRSSSQTHKISKAELWPEASKSDYLRFLTCKSEPKECMVDGNTHKAKDSWMKKDETSNSGPSHLSKAVTTICSSESLSDCEMAIHEITKAWLDSQGDLTVEAAISKPSVIEGMLEVLFASNNDEVLEQAISILAELVARKEVNKQVILNSDPQLEIFIRLLKNDSLFLKAAVLLYRVKPQAKQMISIEWVPLVLRVLEFGDQLQTLFTVRCYPYVAAYYFLDQLLAGFDEDRNIENARQLVSFGGLSVLVRRMEIGDTREKNNTASIIFACIRANGSCRHYLANNLNKSSILELIVIGKQGKSGGCAFSLLTELLSLNRRSQITKFLTGLKTGEGSLNTMHIMLAYIKRAPAEERPLVAATLLQLDLLGDPCRSSVYREEVMDAIIAGLGCQVCNEKVQQQSARALLLLGGCFSYVGEASAEKWLLRQAGFYDTSNDSFHRRDVTVDEIMHSNEEEEAMRNWLRNATIALLTSGKKKLLVALSDCIANGIPCLARASLVTVSWMTTFLQSIVDENLHLIASSTLSPMLLESLKYDRALEERILASFSLLNLTKCTTQNASLLEPVDEVEELIGLLRNLSLVTWTASELVSILKSQE</sequence>
<dbReference type="InterPro" id="IPR055566">
    <property type="entry name" value="ARM_LIN"/>
</dbReference>
<dbReference type="InterPro" id="IPR056512">
    <property type="entry name" value="LIN_N"/>
</dbReference>
<feature type="region of interest" description="Disordered" evidence="1">
    <location>
        <begin position="54"/>
        <end position="83"/>
    </location>
</feature>
<keyword evidence="6" id="KW-1185">Reference proteome</keyword>
<reference evidence="5 6" key="1">
    <citation type="submission" date="2023-12" db="EMBL/GenBank/DDBJ databases">
        <title>A high-quality genome assembly for Dillenia turbinata (Dilleniales).</title>
        <authorList>
            <person name="Chanderbali A."/>
        </authorList>
    </citation>
    <scope>NUCLEOTIDE SEQUENCE [LARGE SCALE GENOMIC DNA]</scope>
    <source>
        <strain evidence="5">LSX21</strain>
        <tissue evidence="5">Leaf</tissue>
    </source>
</reference>
<dbReference type="Pfam" id="PF23654">
    <property type="entry name" value="ARM_LIN_2nd"/>
    <property type="match status" value="1"/>
</dbReference>
<dbReference type="SUPFAM" id="SSF48371">
    <property type="entry name" value="ARM repeat"/>
    <property type="match status" value="1"/>
</dbReference>
<comment type="caution">
    <text evidence="5">The sequence shown here is derived from an EMBL/GenBank/DDBJ whole genome shotgun (WGS) entry which is preliminary data.</text>
</comment>
<proteinExistence type="predicted"/>
<evidence type="ECO:0008006" key="7">
    <source>
        <dbReference type="Google" id="ProtNLM"/>
    </source>
</evidence>
<gene>
    <name evidence="5" type="ORF">RJ641_017803</name>
</gene>